<organism evidence="1 2">
    <name type="scientific">Zarea fungicola</name>
    <dbReference type="NCBI Taxonomy" id="93591"/>
    <lineage>
        <taxon>Eukaryota</taxon>
        <taxon>Fungi</taxon>
        <taxon>Dikarya</taxon>
        <taxon>Ascomycota</taxon>
        <taxon>Pezizomycotina</taxon>
        <taxon>Sordariomycetes</taxon>
        <taxon>Hypocreomycetidae</taxon>
        <taxon>Hypocreales</taxon>
        <taxon>Cordycipitaceae</taxon>
        <taxon>Zarea</taxon>
    </lineage>
</organism>
<dbReference type="Proteomes" id="UP001143910">
    <property type="component" value="Unassembled WGS sequence"/>
</dbReference>
<reference evidence="1" key="1">
    <citation type="submission" date="2022-08" db="EMBL/GenBank/DDBJ databases">
        <title>Genome Sequence of Lecanicillium fungicola.</title>
        <authorList>
            <person name="Buettner E."/>
        </authorList>
    </citation>
    <scope>NUCLEOTIDE SEQUENCE</scope>
    <source>
        <strain evidence="1">Babe33</strain>
    </source>
</reference>
<proteinExistence type="predicted"/>
<sequence length="203" mass="23272">MADPTPTLHYLNIGLLGLGEPIRLFLKDAAIEFNDIRYKYDDTWPATSEMLKNAGISKTGKVPVLEYKGNILSQHVPILRYLAQDIGGYDGETMSEKHLLDVVSDIYCDWRTQWITQLSAKTDKYKNGTVPQYYRVLDVYYSTHKGPFLLGDKITWTDFAVYQSIDNDIRIGTIPDELPESIIEFKAAFEVRPNIAPYLKERK</sequence>
<evidence type="ECO:0000313" key="1">
    <source>
        <dbReference type="EMBL" id="KAJ2977049.1"/>
    </source>
</evidence>
<accession>A0ACC1NF44</accession>
<dbReference type="EMBL" id="JANJQO010000512">
    <property type="protein sequence ID" value="KAJ2977049.1"/>
    <property type="molecule type" value="Genomic_DNA"/>
</dbReference>
<evidence type="ECO:0000313" key="2">
    <source>
        <dbReference type="Proteomes" id="UP001143910"/>
    </source>
</evidence>
<name>A0ACC1NF44_9HYPO</name>
<keyword evidence="2" id="KW-1185">Reference proteome</keyword>
<comment type="caution">
    <text evidence="1">The sequence shown here is derived from an EMBL/GenBank/DDBJ whole genome shotgun (WGS) entry which is preliminary data.</text>
</comment>
<protein>
    <submittedName>
        <fullName evidence="1">Uncharacterized protein</fullName>
    </submittedName>
</protein>
<gene>
    <name evidence="1" type="ORF">NQ176_g4594</name>
</gene>